<reference evidence="1" key="1">
    <citation type="submission" date="2021-02" db="EMBL/GenBank/DDBJ databases">
        <authorList>
            <person name="Nowell W R."/>
        </authorList>
    </citation>
    <scope>NUCLEOTIDE SEQUENCE</scope>
</reference>
<protein>
    <submittedName>
        <fullName evidence="1">Uncharacterized protein</fullName>
    </submittedName>
</protein>
<accession>A0A820MR53</accession>
<organism evidence="1 2">
    <name type="scientific">Rotaria sordida</name>
    <dbReference type="NCBI Taxonomy" id="392033"/>
    <lineage>
        <taxon>Eukaryota</taxon>
        <taxon>Metazoa</taxon>
        <taxon>Spiralia</taxon>
        <taxon>Gnathifera</taxon>
        <taxon>Rotifera</taxon>
        <taxon>Eurotatoria</taxon>
        <taxon>Bdelloidea</taxon>
        <taxon>Philodinida</taxon>
        <taxon>Philodinidae</taxon>
        <taxon>Rotaria</taxon>
    </lineage>
</organism>
<gene>
    <name evidence="1" type="ORF">FNK824_LOCUS43159</name>
</gene>
<proteinExistence type="predicted"/>
<evidence type="ECO:0000313" key="1">
    <source>
        <dbReference type="EMBL" id="CAF4376323.1"/>
    </source>
</evidence>
<feature type="non-terminal residue" evidence="1">
    <location>
        <position position="10"/>
    </location>
</feature>
<dbReference type="EMBL" id="CAJOBE010057465">
    <property type="protein sequence ID" value="CAF4376323.1"/>
    <property type="molecule type" value="Genomic_DNA"/>
</dbReference>
<dbReference type="Proteomes" id="UP000663874">
    <property type="component" value="Unassembled WGS sequence"/>
</dbReference>
<comment type="caution">
    <text evidence="1">The sequence shown here is derived from an EMBL/GenBank/DDBJ whole genome shotgun (WGS) entry which is preliminary data.</text>
</comment>
<evidence type="ECO:0000313" key="2">
    <source>
        <dbReference type="Proteomes" id="UP000663874"/>
    </source>
</evidence>
<sequence length="10" mass="1197">MQNTCYAHDD</sequence>
<name>A0A820MR53_9BILA</name>